<dbReference type="PANTHER" id="PTHR10695:SF46">
    <property type="entry name" value="BIFUNCTIONAL COENZYME A SYNTHASE-RELATED"/>
    <property type="match status" value="1"/>
</dbReference>
<comment type="caution">
    <text evidence="10">The sequence shown here is derived from an EMBL/GenBank/DDBJ whole genome shotgun (WGS) entry which is preliminary data.</text>
</comment>
<dbReference type="GO" id="GO:0005737">
    <property type="term" value="C:cytoplasm"/>
    <property type="evidence" value="ECO:0007669"/>
    <property type="project" value="UniProtKB-SubCell"/>
</dbReference>
<dbReference type="RefSeq" id="WP_190865490.1">
    <property type="nucleotide sequence ID" value="NZ_JACXIY010000032.1"/>
</dbReference>
<dbReference type="Proteomes" id="UP000632125">
    <property type="component" value="Unassembled WGS sequence"/>
</dbReference>
<evidence type="ECO:0000256" key="8">
    <source>
        <dbReference type="HAMAP-Rule" id="MF_00376"/>
    </source>
</evidence>
<dbReference type="Pfam" id="PF01121">
    <property type="entry name" value="CoaE"/>
    <property type="match status" value="1"/>
</dbReference>
<evidence type="ECO:0000256" key="2">
    <source>
        <dbReference type="ARBA" id="ARBA00022490"/>
    </source>
</evidence>
<keyword evidence="6 8" id="KW-0067">ATP-binding</keyword>
<keyword evidence="11" id="KW-1185">Reference proteome</keyword>
<evidence type="ECO:0000256" key="3">
    <source>
        <dbReference type="ARBA" id="ARBA00022679"/>
    </source>
</evidence>
<evidence type="ECO:0000256" key="7">
    <source>
        <dbReference type="ARBA" id="ARBA00022993"/>
    </source>
</evidence>
<dbReference type="GO" id="GO:0015937">
    <property type="term" value="P:coenzyme A biosynthetic process"/>
    <property type="evidence" value="ECO:0007669"/>
    <property type="project" value="UniProtKB-UniRule"/>
</dbReference>
<keyword evidence="3 8" id="KW-0808">Transferase</keyword>
<comment type="similarity">
    <text evidence="1 8">Belongs to the CoaE family.</text>
</comment>
<dbReference type="GO" id="GO:0005524">
    <property type="term" value="F:ATP binding"/>
    <property type="evidence" value="ECO:0007669"/>
    <property type="project" value="UniProtKB-UniRule"/>
</dbReference>
<evidence type="ECO:0000256" key="9">
    <source>
        <dbReference type="NCBIfam" id="TIGR00152"/>
    </source>
</evidence>
<dbReference type="GO" id="GO:0004140">
    <property type="term" value="F:dephospho-CoA kinase activity"/>
    <property type="evidence" value="ECO:0007669"/>
    <property type="project" value="UniProtKB-UniRule"/>
</dbReference>
<name>A0A927H806_9BACL</name>
<comment type="function">
    <text evidence="8">Catalyzes the phosphorylation of the 3'-hydroxyl group of dephosphocoenzyme A to form coenzyme A.</text>
</comment>
<dbReference type="Gene3D" id="3.40.50.300">
    <property type="entry name" value="P-loop containing nucleotide triphosphate hydrolases"/>
    <property type="match status" value="1"/>
</dbReference>
<keyword evidence="7 8" id="KW-0173">Coenzyme A biosynthesis</keyword>
<evidence type="ECO:0000256" key="6">
    <source>
        <dbReference type="ARBA" id="ARBA00022840"/>
    </source>
</evidence>
<comment type="pathway">
    <text evidence="8">Cofactor biosynthesis; coenzyme A biosynthesis; CoA from (R)-pantothenate: step 5/5.</text>
</comment>
<evidence type="ECO:0000313" key="11">
    <source>
        <dbReference type="Proteomes" id="UP000632125"/>
    </source>
</evidence>
<reference evidence="10" key="1">
    <citation type="submission" date="2020-09" db="EMBL/GenBank/DDBJ databases">
        <title>A novel bacterium of genus Paenibacillus, isolated from South China Sea.</title>
        <authorList>
            <person name="Huang H."/>
            <person name="Mo K."/>
            <person name="Hu Y."/>
        </authorList>
    </citation>
    <scope>NUCLEOTIDE SEQUENCE</scope>
    <source>
        <strain evidence="10">IB182493</strain>
    </source>
</reference>
<gene>
    <name evidence="8" type="primary">coaE</name>
    <name evidence="10" type="ORF">IDH41_23595</name>
</gene>
<sequence>MRIGLTGGIASGKSTVARMLAERGALLVDADQVAREVVLPGEKALEAIASAFGQAVLEADGSLNRKALGDIVFRDKAKLARLEAITHPAIRERMQHRIHSYEERHPDRLVVADIPLLYETKQQHLYDGVMVVYVPSDLQRARLMERNEIPAEEAERRISLQMDIEEKRRLADWVIDNGGTLAETEKQIDLFWKSQRLP</sequence>
<dbReference type="InterPro" id="IPR027417">
    <property type="entry name" value="P-loop_NTPase"/>
</dbReference>
<dbReference type="HAMAP" id="MF_00376">
    <property type="entry name" value="Dephospho_CoA_kinase"/>
    <property type="match status" value="1"/>
</dbReference>
<keyword evidence="2 8" id="KW-0963">Cytoplasm</keyword>
<accession>A0A927H806</accession>
<keyword evidence="4 8" id="KW-0547">Nucleotide-binding</keyword>
<proteinExistence type="inferred from homology"/>
<dbReference type="FunFam" id="3.40.50.300:FF:000991">
    <property type="entry name" value="Dephospho-CoA kinase"/>
    <property type="match status" value="1"/>
</dbReference>
<dbReference type="EC" id="2.7.1.24" evidence="8 9"/>
<evidence type="ECO:0000256" key="1">
    <source>
        <dbReference type="ARBA" id="ARBA00009018"/>
    </source>
</evidence>
<keyword evidence="5 8" id="KW-0418">Kinase</keyword>
<evidence type="ECO:0000256" key="5">
    <source>
        <dbReference type="ARBA" id="ARBA00022777"/>
    </source>
</evidence>
<evidence type="ECO:0000313" key="10">
    <source>
        <dbReference type="EMBL" id="MBD2871580.1"/>
    </source>
</evidence>
<dbReference type="NCBIfam" id="TIGR00152">
    <property type="entry name" value="dephospho-CoA kinase"/>
    <property type="match status" value="1"/>
</dbReference>
<dbReference type="SUPFAM" id="SSF52540">
    <property type="entry name" value="P-loop containing nucleoside triphosphate hydrolases"/>
    <property type="match status" value="1"/>
</dbReference>
<dbReference type="InterPro" id="IPR001977">
    <property type="entry name" value="Depp_CoAkinase"/>
</dbReference>
<dbReference type="EMBL" id="JACXIY010000032">
    <property type="protein sequence ID" value="MBD2871580.1"/>
    <property type="molecule type" value="Genomic_DNA"/>
</dbReference>
<feature type="binding site" evidence="8">
    <location>
        <begin position="10"/>
        <end position="15"/>
    </location>
    <ligand>
        <name>ATP</name>
        <dbReference type="ChEBI" id="CHEBI:30616"/>
    </ligand>
</feature>
<evidence type="ECO:0000256" key="4">
    <source>
        <dbReference type="ARBA" id="ARBA00022741"/>
    </source>
</evidence>
<protein>
    <recommendedName>
        <fullName evidence="8 9">Dephospho-CoA kinase</fullName>
        <ecNumber evidence="8 9">2.7.1.24</ecNumber>
    </recommendedName>
    <alternativeName>
        <fullName evidence="8">Dephosphocoenzyme A kinase</fullName>
    </alternativeName>
</protein>
<organism evidence="10 11">
    <name type="scientific">Paenibacillus arenilitoris</name>
    <dbReference type="NCBI Taxonomy" id="2772299"/>
    <lineage>
        <taxon>Bacteria</taxon>
        <taxon>Bacillati</taxon>
        <taxon>Bacillota</taxon>
        <taxon>Bacilli</taxon>
        <taxon>Bacillales</taxon>
        <taxon>Paenibacillaceae</taxon>
        <taxon>Paenibacillus</taxon>
    </lineage>
</organism>
<dbReference type="PROSITE" id="PS51219">
    <property type="entry name" value="DPCK"/>
    <property type="match status" value="1"/>
</dbReference>
<comment type="catalytic activity">
    <reaction evidence="8">
        <text>3'-dephospho-CoA + ATP = ADP + CoA + H(+)</text>
        <dbReference type="Rhea" id="RHEA:18245"/>
        <dbReference type="ChEBI" id="CHEBI:15378"/>
        <dbReference type="ChEBI" id="CHEBI:30616"/>
        <dbReference type="ChEBI" id="CHEBI:57287"/>
        <dbReference type="ChEBI" id="CHEBI:57328"/>
        <dbReference type="ChEBI" id="CHEBI:456216"/>
        <dbReference type="EC" id="2.7.1.24"/>
    </reaction>
</comment>
<dbReference type="CDD" id="cd02022">
    <property type="entry name" value="DPCK"/>
    <property type="match status" value="1"/>
</dbReference>
<comment type="subcellular location">
    <subcellularLocation>
        <location evidence="8">Cytoplasm</location>
    </subcellularLocation>
</comment>
<dbReference type="PANTHER" id="PTHR10695">
    <property type="entry name" value="DEPHOSPHO-COA KINASE-RELATED"/>
    <property type="match status" value="1"/>
</dbReference>
<dbReference type="AlphaFoldDB" id="A0A927H806"/>